<name>I3TU67_TISMK</name>
<keyword evidence="2" id="KW-1277">Toxin-antitoxin system</keyword>
<dbReference type="InterPro" id="IPR038296">
    <property type="entry name" value="ParD_sf"/>
</dbReference>
<dbReference type="HOGENOM" id="CLU_144805_4_2_5"/>
<dbReference type="NCBIfam" id="TIGR02606">
    <property type="entry name" value="antidote_CC2985"/>
    <property type="match status" value="1"/>
</dbReference>
<evidence type="ECO:0000256" key="2">
    <source>
        <dbReference type="ARBA" id="ARBA00022649"/>
    </source>
</evidence>
<dbReference type="Gene3D" id="6.10.10.120">
    <property type="entry name" value="Antitoxin ParD1-like"/>
    <property type="match status" value="1"/>
</dbReference>
<evidence type="ECO:0000313" key="3">
    <source>
        <dbReference type="EMBL" id="AFK56305.1"/>
    </source>
</evidence>
<proteinExistence type="inferred from homology"/>
<dbReference type="Proteomes" id="UP000005258">
    <property type="component" value="Plasmid pTM2"/>
</dbReference>
<gene>
    <name evidence="3" type="ordered locus">TMO_b0297</name>
</gene>
<dbReference type="EMBL" id="CP003238">
    <property type="protein sequence ID" value="AFK56305.1"/>
    <property type="molecule type" value="Genomic_DNA"/>
</dbReference>
<dbReference type="InterPro" id="IPR022789">
    <property type="entry name" value="ParD"/>
</dbReference>
<dbReference type="PANTHER" id="PTHR36582:SF2">
    <property type="entry name" value="ANTITOXIN PARD"/>
    <property type="match status" value="1"/>
</dbReference>
<dbReference type="CDD" id="cd22231">
    <property type="entry name" value="RHH_NikR_HicB-like"/>
    <property type="match status" value="1"/>
</dbReference>
<accession>I3TU67</accession>
<sequence length="99" mass="10696">MKMNVSLSEDLAHFVEAKVADGRYGSSSEVIRDALRLMEKVERQEAEKLASLRLAWQEGIDSGDAGEIDFDALRQKARARFLAARGPDGGDVSGGDADA</sequence>
<dbReference type="KEGG" id="tmo:TMO_b0297"/>
<dbReference type="InterPro" id="IPR010985">
    <property type="entry name" value="Ribbon_hlx_hlx"/>
</dbReference>
<protein>
    <submittedName>
        <fullName evidence="3">Transcriptional regulator</fullName>
    </submittedName>
</protein>
<evidence type="ECO:0000313" key="4">
    <source>
        <dbReference type="Proteomes" id="UP000005258"/>
    </source>
</evidence>
<dbReference type="AlphaFoldDB" id="I3TU67"/>
<evidence type="ECO:0000256" key="1">
    <source>
        <dbReference type="ARBA" id="ARBA00008580"/>
    </source>
</evidence>
<comment type="similarity">
    <text evidence="1">Belongs to the ParD antitoxin family.</text>
</comment>
<organism evidence="3 4">
    <name type="scientific">Tistrella mobilis (strain KA081020-065)</name>
    <dbReference type="NCBI Taxonomy" id="1110502"/>
    <lineage>
        <taxon>Bacteria</taxon>
        <taxon>Pseudomonadati</taxon>
        <taxon>Pseudomonadota</taxon>
        <taxon>Alphaproteobacteria</taxon>
        <taxon>Geminicoccales</taxon>
        <taxon>Geminicoccaceae</taxon>
        <taxon>Tistrella</taxon>
    </lineage>
</organism>
<dbReference type="Pfam" id="PF03693">
    <property type="entry name" value="ParD_antitoxin"/>
    <property type="match status" value="1"/>
</dbReference>
<reference evidence="3 4" key="1">
    <citation type="journal article" date="2012" name="J. Am. Chem. Soc.">
        <title>Bacterial biosynthesis and maturation of the didemnin anti-cancer agents.</title>
        <authorList>
            <person name="Xu Y."/>
            <person name="Kersten R.D."/>
            <person name="Nam S.J."/>
            <person name="Lu L."/>
            <person name="Al-Suwailem A.M."/>
            <person name="Zheng H."/>
            <person name="Fenical W."/>
            <person name="Dorrestein P.C."/>
            <person name="Moore B.S."/>
            <person name="Qian P.Y."/>
        </authorList>
    </citation>
    <scope>NUCLEOTIDE SEQUENCE [LARGE SCALE GENOMIC DNA]</scope>
    <source>
        <strain evidence="3 4">KA081020-065</strain>
    </source>
</reference>
<keyword evidence="4" id="KW-1185">Reference proteome</keyword>
<geneLocation type="plasmid" evidence="3 4">
    <name>pTM2</name>
</geneLocation>
<dbReference type="RefSeq" id="WP_014753057.1">
    <property type="nucleotide sequence ID" value="NC_017966.1"/>
</dbReference>
<keyword evidence="3" id="KW-0614">Plasmid</keyword>
<dbReference type="SUPFAM" id="SSF47598">
    <property type="entry name" value="Ribbon-helix-helix"/>
    <property type="match status" value="1"/>
</dbReference>
<dbReference type="PANTHER" id="PTHR36582">
    <property type="entry name" value="ANTITOXIN PARD"/>
    <property type="match status" value="1"/>
</dbReference>
<dbReference type="GO" id="GO:0006355">
    <property type="term" value="P:regulation of DNA-templated transcription"/>
    <property type="evidence" value="ECO:0007669"/>
    <property type="project" value="InterPro"/>
</dbReference>